<proteinExistence type="predicted"/>
<dbReference type="GO" id="GO:0046872">
    <property type="term" value="F:metal ion binding"/>
    <property type="evidence" value="ECO:0007669"/>
    <property type="project" value="InterPro"/>
</dbReference>
<dbReference type="Pfam" id="PF05193">
    <property type="entry name" value="Peptidase_M16_C"/>
    <property type="match status" value="1"/>
</dbReference>
<dbReference type="SUPFAM" id="SSF63411">
    <property type="entry name" value="LuxS/MPP-like metallohydrolase"/>
    <property type="match status" value="1"/>
</dbReference>
<evidence type="ECO:0000313" key="3">
    <source>
        <dbReference type="EMBL" id="SVP95254.1"/>
    </source>
</evidence>
<evidence type="ECO:0000313" key="2">
    <source>
        <dbReference type="EMBL" id="SVP94409.1"/>
    </source>
</evidence>
<protein>
    <submittedName>
        <fullName evidence="2">M16 peptidase, putative</fullName>
    </submittedName>
</protein>
<gene>
    <name evidence="2" type="ORF">TAT_000341500</name>
    <name evidence="3" type="ORF">TAV_000341300</name>
</gene>
<sequence>MHPAFAKAASDLFSEVLNSDLFMNLRTMKNLTYDTRVEVVTNDISDSYFVISAFSNKRNYPVILTEIINYLKKLSNQEFDFSNTYLDNCKKIIKGKIKERGPMYYAGNMSGIQLEQALTKNILSITEYEKVLDQITPEDFTLLMTSQGYGIDPHNLYTRVLYSGE</sequence>
<dbReference type="InterPro" id="IPR011249">
    <property type="entry name" value="Metalloenz_LuxS/M16"/>
</dbReference>
<name>A0A3B0N948_THEAN</name>
<evidence type="ECO:0000259" key="1">
    <source>
        <dbReference type="Pfam" id="PF05193"/>
    </source>
</evidence>
<dbReference type="InterPro" id="IPR007863">
    <property type="entry name" value="Peptidase_M16_C"/>
</dbReference>
<dbReference type="AlphaFoldDB" id="A0A3B0N948"/>
<reference evidence="2" key="1">
    <citation type="submission" date="2018-07" db="EMBL/GenBank/DDBJ databases">
        <authorList>
            <person name="Quirk P.G."/>
            <person name="Krulwich T.A."/>
        </authorList>
    </citation>
    <scope>NUCLEOTIDE SEQUENCE</scope>
    <source>
        <strain evidence="2">Anand</strain>
    </source>
</reference>
<accession>A0A3B0N948</accession>
<organism evidence="2">
    <name type="scientific">Theileria annulata</name>
    <dbReference type="NCBI Taxonomy" id="5874"/>
    <lineage>
        <taxon>Eukaryota</taxon>
        <taxon>Sar</taxon>
        <taxon>Alveolata</taxon>
        <taxon>Apicomplexa</taxon>
        <taxon>Aconoidasida</taxon>
        <taxon>Piroplasmida</taxon>
        <taxon>Theileriidae</taxon>
        <taxon>Theileria</taxon>
    </lineage>
</organism>
<feature type="domain" description="Peptidase M16 C-terminal" evidence="1">
    <location>
        <begin position="7"/>
        <end position="87"/>
    </location>
</feature>
<dbReference type="VEuPathDB" id="PiroplasmaDB:TA08635"/>
<dbReference type="EMBL" id="UIVT01000004">
    <property type="protein sequence ID" value="SVP94409.1"/>
    <property type="molecule type" value="Genomic_DNA"/>
</dbReference>
<dbReference type="Gene3D" id="3.30.830.10">
    <property type="entry name" value="Metalloenzyme, LuxS/M16 peptidase-like"/>
    <property type="match status" value="1"/>
</dbReference>
<dbReference type="EMBL" id="UIVS01000004">
    <property type="protein sequence ID" value="SVP95254.1"/>
    <property type="molecule type" value="Genomic_DNA"/>
</dbReference>